<dbReference type="EMBL" id="CASHSV030000109">
    <property type="protein sequence ID" value="CAJ2647757.1"/>
    <property type="molecule type" value="Genomic_DNA"/>
</dbReference>
<reference evidence="1" key="1">
    <citation type="submission" date="2023-10" db="EMBL/GenBank/DDBJ databases">
        <authorList>
            <person name="Rodriguez Cubillos JULIANA M."/>
            <person name="De Vega J."/>
        </authorList>
    </citation>
    <scope>NUCLEOTIDE SEQUENCE</scope>
</reference>
<dbReference type="Proteomes" id="UP001177021">
    <property type="component" value="Unassembled WGS sequence"/>
</dbReference>
<keyword evidence="2" id="KW-1185">Reference proteome</keyword>
<gene>
    <name evidence="1" type="ORF">MILVUS5_LOCUS16213</name>
</gene>
<sequence length="118" mass="13852">MKKILEDDKDLILKLNRLVPDRFKINDITSPKKRPNLEDAKIFLRKIRAQFQGVDDHIYKSLIFILNMFYRKVKSFNEVHQEVTTLLKDHPDLLDEFTHFLPEGIASQKILCVEANSG</sequence>
<organism evidence="1 2">
    <name type="scientific">Trifolium pratense</name>
    <name type="common">Red clover</name>
    <dbReference type="NCBI Taxonomy" id="57577"/>
    <lineage>
        <taxon>Eukaryota</taxon>
        <taxon>Viridiplantae</taxon>
        <taxon>Streptophyta</taxon>
        <taxon>Embryophyta</taxon>
        <taxon>Tracheophyta</taxon>
        <taxon>Spermatophyta</taxon>
        <taxon>Magnoliopsida</taxon>
        <taxon>eudicotyledons</taxon>
        <taxon>Gunneridae</taxon>
        <taxon>Pentapetalae</taxon>
        <taxon>rosids</taxon>
        <taxon>fabids</taxon>
        <taxon>Fabales</taxon>
        <taxon>Fabaceae</taxon>
        <taxon>Papilionoideae</taxon>
        <taxon>50 kb inversion clade</taxon>
        <taxon>NPAAA clade</taxon>
        <taxon>Hologalegina</taxon>
        <taxon>IRL clade</taxon>
        <taxon>Trifolieae</taxon>
        <taxon>Trifolium</taxon>
    </lineage>
</organism>
<comment type="caution">
    <text evidence="1">The sequence shown here is derived from an EMBL/GenBank/DDBJ whole genome shotgun (WGS) entry which is preliminary data.</text>
</comment>
<name>A0ACB0JTV0_TRIPR</name>
<evidence type="ECO:0000313" key="2">
    <source>
        <dbReference type="Proteomes" id="UP001177021"/>
    </source>
</evidence>
<accession>A0ACB0JTV0</accession>
<evidence type="ECO:0000313" key="1">
    <source>
        <dbReference type="EMBL" id="CAJ2647757.1"/>
    </source>
</evidence>
<protein>
    <submittedName>
        <fullName evidence="1">Uncharacterized protein</fullName>
    </submittedName>
</protein>
<proteinExistence type="predicted"/>